<dbReference type="EMBL" id="LR797125">
    <property type="protein sequence ID" value="CAB4188196.1"/>
    <property type="molecule type" value="Genomic_DNA"/>
</dbReference>
<evidence type="ECO:0000313" key="3">
    <source>
        <dbReference type="EMBL" id="CAB4188196.1"/>
    </source>
</evidence>
<dbReference type="EMBL" id="LR798413">
    <property type="protein sequence ID" value="CAB5229690.1"/>
    <property type="molecule type" value="Genomic_DNA"/>
</dbReference>
<sequence length="88" mass="9922">MVRFLVADVDIARVQRELGITYVIFPPVMMRSALRRLLLREFNLEETAEMVPYRSAPGTGSAVYCGCETLAEMRACGEWPLCPLHECA</sequence>
<evidence type="ECO:0000313" key="1">
    <source>
        <dbReference type="EMBL" id="CAB4173496.1"/>
    </source>
</evidence>
<dbReference type="EMBL" id="LR797172">
    <property type="protein sequence ID" value="CAB4191456.1"/>
    <property type="molecule type" value="Genomic_DNA"/>
</dbReference>
<gene>
    <name evidence="2" type="ORF">UFOVP1120_14</name>
    <name evidence="3" type="ORF">UFOVP1183_8</name>
    <name evidence="4" type="ORF">UFOVP1227_40</name>
    <name evidence="5" type="ORF">UFOVP1571_14</name>
    <name evidence="1" type="ORF">UFOVP955_25</name>
</gene>
<accession>A0A6J5PTT0</accession>
<proteinExistence type="predicted"/>
<dbReference type="EMBL" id="LR796904">
    <property type="protein sequence ID" value="CAB4173496.1"/>
    <property type="molecule type" value="Genomic_DNA"/>
</dbReference>
<evidence type="ECO:0000313" key="4">
    <source>
        <dbReference type="EMBL" id="CAB4191456.1"/>
    </source>
</evidence>
<name>A0A6J5PTT0_9CAUD</name>
<evidence type="ECO:0000313" key="2">
    <source>
        <dbReference type="EMBL" id="CAB4185182.1"/>
    </source>
</evidence>
<reference evidence="1" key="1">
    <citation type="submission" date="2020-05" db="EMBL/GenBank/DDBJ databases">
        <authorList>
            <person name="Chiriac C."/>
            <person name="Salcher M."/>
            <person name="Ghai R."/>
            <person name="Kavagutti S V."/>
        </authorList>
    </citation>
    <scope>NUCLEOTIDE SEQUENCE</scope>
</reference>
<dbReference type="EMBL" id="LR797074">
    <property type="protein sequence ID" value="CAB4185182.1"/>
    <property type="molecule type" value="Genomic_DNA"/>
</dbReference>
<organism evidence="1">
    <name type="scientific">uncultured Caudovirales phage</name>
    <dbReference type="NCBI Taxonomy" id="2100421"/>
    <lineage>
        <taxon>Viruses</taxon>
        <taxon>Duplodnaviria</taxon>
        <taxon>Heunggongvirae</taxon>
        <taxon>Uroviricota</taxon>
        <taxon>Caudoviricetes</taxon>
        <taxon>Peduoviridae</taxon>
        <taxon>Maltschvirus</taxon>
        <taxon>Maltschvirus maltsch</taxon>
    </lineage>
</organism>
<evidence type="ECO:0000313" key="5">
    <source>
        <dbReference type="EMBL" id="CAB5229690.1"/>
    </source>
</evidence>
<protein>
    <submittedName>
        <fullName evidence="1">Uncharacterized protein</fullName>
    </submittedName>
</protein>